<evidence type="ECO:0000313" key="2">
    <source>
        <dbReference type="Proteomes" id="UP000320209"/>
    </source>
</evidence>
<keyword evidence="2" id="KW-1185">Reference proteome</keyword>
<dbReference type="EMBL" id="VFOV01000001">
    <property type="protein sequence ID" value="TQL68707.1"/>
    <property type="molecule type" value="Genomic_DNA"/>
</dbReference>
<evidence type="ECO:0000313" key="1">
    <source>
        <dbReference type="EMBL" id="TQL68707.1"/>
    </source>
</evidence>
<dbReference type="OrthoDB" id="4281720at2"/>
<evidence type="ECO:0008006" key="3">
    <source>
        <dbReference type="Google" id="ProtNLM"/>
    </source>
</evidence>
<accession>A0A543A7Z3</accession>
<reference evidence="1 2" key="1">
    <citation type="submission" date="2019-06" db="EMBL/GenBank/DDBJ databases">
        <title>Sequencing the genomes of 1000 actinobacteria strains.</title>
        <authorList>
            <person name="Klenk H.-P."/>
        </authorList>
    </citation>
    <scope>NUCLEOTIDE SEQUENCE [LARGE SCALE GENOMIC DNA]</scope>
    <source>
        <strain evidence="1 2">DSM 25218</strain>
    </source>
</reference>
<comment type="caution">
    <text evidence="1">The sequence shown here is derived from an EMBL/GenBank/DDBJ whole genome shotgun (WGS) entry which is preliminary data.</text>
</comment>
<dbReference type="Proteomes" id="UP000320209">
    <property type="component" value="Unassembled WGS sequence"/>
</dbReference>
<dbReference type="AlphaFoldDB" id="A0A543A7Z3"/>
<dbReference type="RefSeq" id="WP_141780665.1">
    <property type="nucleotide sequence ID" value="NZ_VFOV01000001.1"/>
</dbReference>
<sequence>MTAGTTYNTQQHVEGLRCPPFKTGLVKPPLPWSGLDDLEIATAEWIDWFNRRRQYEYCDDLTPVEAEAAHYGQHQTPATAGVSN</sequence>
<protein>
    <recommendedName>
        <fullName evidence="3">Integrase-like protein</fullName>
    </recommendedName>
</protein>
<proteinExistence type="predicted"/>
<gene>
    <name evidence="1" type="ORF">FB381_2603</name>
</gene>
<organism evidence="1 2">
    <name type="scientific">Nocardioides albertanoniae</name>
    <dbReference type="NCBI Taxonomy" id="1175486"/>
    <lineage>
        <taxon>Bacteria</taxon>
        <taxon>Bacillati</taxon>
        <taxon>Actinomycetota</taxon>
        <taxon>Actinomycetes</taxon>
        <taxon>Propionibacteriales</taxon>
        <taxon>Nocardioidaceae</taxon>
        <taxon>Nocardioides</taxon>
    </lineage>
</organism>
<name>A0A543A7Z3_9ACTN</name>